<keyword evidence="2" id="KW-0812">Transmembrane</keyword>
<name>A0A7X6K4A0_9MICC</name>
<accession>A0A7X6K4A0</accession>
<dbReference type="Proteomes" id="UP000544090">
    <property type="component" value="Unassembled WGS sequence"/>
</dbReference>
<comment type="caution">
    <text evidence="3">The sequence shown here is derived from an EMBL/GenBank/DDBJ whole genome shotgun (WGS) entry which is preliminary data.</text>
</comment>
<keyword evidence="2" id="KW-0472">Membrane</keyword>
<evidence type="ECO:0000256" key="2">
    <source>
        <dbReference type="SAM" id="Phobius"/>
    </source>
</evidence>
<evidence type="ECO:0000313" key="3">
    <source>
        <dbReference type="EMBL" id="NKX52989.1"/>
    </source>
</evidence>
<reference evidence="3 4" key="1">
    <citation type="submission" date="2020-04" db="EMBL/GenBank/DDBJ databases">
        <title>Arthrobacter sp. nov.</title>
        <authorList>
            <person name="Liu S."/>
        </authorList>
    </citation>
    <scope>NUCLEOTIDE SEQUENCE [LARGE SCALE GENOMIC DNA]</scope>
    <source>
        <strain evidence="3 4">E918</strain>
    </source>
</reference>
<evidence type="ECO:0000313" key="4">
    <source>
        <dbReference type="Proteomes" id="UP000544090"/>
    </source>
</evidence>
<evidence type="ECO:0000256" key="1">
    <source>
        <dbReference type="SAM" id="MobiDB-lite"/>
    </source>
</evidence>
<protein>
    <submittedName>
        <fullName evidence="3">Uncharacterized protein</fullName>
    </submittedName>
</protein>
<feature type="region of interest" description="Disordered" evidence="1">
    <location>
        <begin position="1"/>
        <end position="23"/>
    </location>
</feature>
<proteinExistence type="predicted"/>
<dbReference type="RefSeq" id="WP_168484348.1">
    <property type="nucleotide sequence ID" value="NZ_JAAZSQ010000001.1"/>
</dbReference>
<feature type="transmembrane region" description="Helical" evidence="2">
    <location>
        <begin position="29"/>
        <end position="53"/>
    </location>
</feature>
<dbReference type="EMBL" id="JAAZSQ010000001">
    <property type="protein sequence ID" value="NKX52989.1"/>
    <property type="molecule type" value="Genomic_DNA"/>
</dbReference>
<sequence>MGTTPEGAGPDSPPEAASARKPPAARNPAVWGLAGALLGGVVTGTFSLIGVAVSAERAADTARQGHAAEAQRARADFLRSERLKHYEEVLATSQRLTDACTSYAYMLQYRQSYTQPALDTALAELHTAFKAYVTAAWAIRVIGSDAVAQANDELSSKMDEAAYKLFNYRGVDSELQDVAAYFGTFPQEAFDLRVVFSQAAQGEFRQDAQAS</sequence>
<gene>
    <name evidence="3" type="ORF">HGG74_00265</name>
</gene>
<organism evidence="3 4">
    <name type="scientific">Arthrobacter mobilis</name>
    <dbReference type="NCBI Taxonomy" id="2724944"/>
    <lineage>
        <taxon>Bacteria</taxon>
        <taxon>Bacillati</taxon>
        <taxon>Actinomycetota</taxon>
        <taxon>Actinomycetes</taxon>
        <taxon>Micrococcales</taxon>
        <taxon>Micrococcaceae</taxon>
        <taxon>Arthrobacter</taxon>
    </lineage>
</organism>
<dbReference type="AlphaFoldDB" id="A0A7X6K4A0"/>
<keyword evidence="4" id="KW-1185">Reference proteome</keyword>
<keyword evidence="2" id="KW-1133">Transmembrane helix</keyword>